<comment type="similarity">
    <text evidence="9">Belongs to the TrpF family.</text>
</comment>
<dbReference type="KEGG" id="dgi:Desgi_4131"/>
<dbReference type="InterPro" id="IPR013785">
    <property type="entry name" value="Aldolase_TIM"/>
</dbReference>
<name>R4KUT7_9FIRM</name>
<dbReference type="InterPro" id="IPR044643">
    <property type="entry name" value="TrpF_fam"/>
</dbReference>
<dbReference type="EC" id="5.3.1.24" evidence="3 9"/>
<evidence type="ECO:0000256" key="5">
    <source>
        <dbReference type="ARBA" id="ARBA00022605"/>
    </source>
</evidence>
<keyword evidence="8 9" id="KW-0413">Isomerase</keyword>
<proteinExistence type="inferred from homology"/>
<dbReference type="AlphaFoldDB" id="R4KUT7"/>
<evidence type="ECO:0000256" key="3">
    <source>
        <dbReference type="ARBA" id="ARBA00012572"/>
    </source>
</evidence>
<dbReference type="GO" id="GO:0004640">
    <property type="term" value="F:phosphoribosylanthranilate isomerase activity"/>
    <property type="evidence" value="ECO:0007669"/>
    <property type="project" value="UniProtKB-UniRule"/>
</dbReference>
<keyword evidence="12" id="KW-1185">Reference proteome</keyword>
<dbReference type="InterPro" id="IPR001240">
    <property type="entry name" value="PRAI_dom"/>
</dbReference>
<evidence type="ECO:0000313" key="12">
    <source>
        <dbReference type="Proteomes" id="UP000013520"/>
    </source>
</evidence>
<dbReference type="PANTHER" id="PTHR42894:SF1">
    <property type="entry name" value="N-(5'-PHOSPHORIBOSYL)ANTHRANILATE ISOMERASE"/>
    <property type="match status" value="1"/>
</dbReference>
<keyword evidence="7 9" id="KW-0057">Aromatic amino acid biosynthesis</keyword>
<dbReference type="InterPro" id="IPR011060">
    <property type="entry name" value="RibuloseP-bd_barrel"/>
</dbReference>
<dbReference type="EMBL" id="CP003273">
    <property type="protein sequence ID" value="AGL03386.1"/>
    <property type="molecule type" value="Genomic_DNA"/>
</dbReference>
<dbReference type="OrthoDB" id="9786954at2"/>
<dbReference type="eggNOG" id="COG0135">
    <property type="taxonomic scope" value="Bacteria"/>
</dbReference>
<evidence type="ECO:0000256" key="9">
    <source>
        <dbReference type="HAMAP-Rule" id="MF_00135"/>
    </source>
</evidence>
<dbReference type="Proteomes" id="UP000013520">
    <property type="component" value="Chromosome"/>
</dbReference>
<evidence type="ECO:0000256" key="7">
    <source>
        <dbReference type="ARBA" id="ARBA00023141"/>
    </source>
</evidence>
<dbReference type="GO" id="GO:0000162">
    <property type="term" value="P:L-tryptophan biosynthetic process"/>
    <property type="evidence" value="ECO:0007669"/>
    <property type="project" value="UniProtKB-UniRule"/>
</dbReference>
<reference evidence="11 12" key="1">
    <citation type="submission" date="2012-01" db="EMBL/GenBank/DDBJ databases">
        <title>Complete sequence of Desulfotomaculum gibsoniae DSM 7213.</title>
        <authorList>
            <consortium name="US DOE Joint Genome Institute"/>
            <person name="Lucas S."/>
            <person name="Han J."/>
            <person name="Lapidus A."/>
            <person name="Cheng J.-F."/>
            <person name="Goodwin L."/>
            <person name="Pitluck S."/>
            <person name="Peters L."/>
            <person name="Ovchinnikova G."/>
            <person name="Teshima H."/>
            <person name="Detter J.C."/>
            <person name="Han C."/>
            <person name="Tapia R."/>
            <person name="Land M."/>
            <person name="Hauser L."/>
            <person name="Kyrpides N."/>
            <person name="Ivanova N."/>
            <person name="Pagani I."/>
            <person name="Parshina S."/>
            <person name="Plugge C."/>
            <person name="Muyzer G."/>
            <person name="Kuever J."/>
            <person name="Ivanova A."/>
            <person name="Nazina T."/>
            <person name="Klenk H.-P."/>
            <person name="Brambilla E."/>
            <person name="Spring S."/>
            <person name="Stams A.F."/>
            <person name="Woyke T."/>
        </authorList>
    </citation>
    <scope>NUCLEOTIDE SEQUENCE [LARGE SCALE GENOMIC DNA]</scope>
    <source>
        <strain evidence="11 12">DSM 7213</strain>
    </source>
</reference>
<dbReference type="CDD" id="cd00405">
    <property type="entry name" value="PRAI"/>
    <property type="match status" value="1"/>
</dbReference>
<protein>
    <recommendedName>
        <fullName evidence="4 9">N-(5'-phosphoribosyl)anthranilate isomerase</fullName>
        <shortName evidence="9">PRAI</shortName>
        <ecNumber evidence="3 9">5.3.1.24</ecNumber>
    </recommendedName>
</protein>
<evidence type="ECO:0000256" key="2">
    <source>
        <dbReference type="ARBA" id="ARBA00004664"/>
    </source>
</evidence>
<evidence type="ECO:0000313" key="11">
    <source>
        <dbReference type="EMBL" id="AGL03386.1"/>
    </source>
</evidence>
<feature type="domain" description="N-(5'phosphoribosyl) anthranilate isomerase (PRAI)" evidence="10">
    <location>
        <begin position="7"/>
        <end position="220"/>
    </location>
</feature>
<dbReference type="Pfam" id="PF00697">
    <property type="entry name" value="PRAI"/>
    <property type="match status" value="1"/>
</dbReference>
<dbReference type="PANTHER" id="PTHR42894">
    <property type="entry name" value="N-(5'-PHOSPHORIBOSYL)ANTHRANILATE ISOMERASE"/>
    <property type="match status" value="1"/>
</dbReference>
<evidence type="ECO:0000256" key="8">
    <source>
        <dbReference type="ARBA" id="ARBA00023235"/>
    </source>
</evidence>
<evidence type="ECO:0000259" key="10">
    <source>
        <dbReference type="Pfam" id="PF00697"/>
    </source>
</evidence>
<evidence type="ECO:0000256" key="6">
    <source>
        <dbReference type="ARBA" id="ARBA00022822"/>
    </source>
</evidence>
<sequence length="235" mass="25243">MKDGCEVKICGITNIEDALSAAREGADYLGVVVEVSYSPRSLTVEGAREIFSRTPLPAVALVYQMSPERIKYLVNSLHPHALQFLNLAPETITWCKKEFTELECWQSLHLPPAGEGLDRENVLAQIKAGCEAGADVIVLDTAAVVGGTQRYGGTGRTSDWQLVRELGVACTVPLFLAGGINPANVQAAIKVVNPEGIDLCSGVEAQPGKKSPDKIRALMQAVRETIREATSERNG</sequence>
<dbReference type="UniPathway" id="UPA00035">
    <property type="reaction ID" value="UER00042"/>
</dbReference>
<evidence type="ECO:0000256" key="1">
    <source>
        <dbReference type="ARBA" id="ARBA00001164"/>
    </source>
</evidence>
<gene>
    <name evidence="9" type="primary">trpF</name>
    <name evidence="11" type="ORF">Desgi_4131</name>
</gene>
<organism evidence="11 12">
    <name type="scientific">Desulfoscipio gibsoniae DSM 7213</name>
    <dbReference type="NCBI Taxonomy" id="767817"/>
    <lineage>
        <taxon>Bacteria</taxon>
        <taxon>Bacillati</taxon>
        <taxon>Bacillota</taxon>
        <taxon>Clostridia</taxon>
        <taxon>Eubacteriales</taxon>
        <taxon>Desulfallaceae</taxon>
        <taxon>Desulfoscipio</taxon>
    </lineage>
</organism>
<keyword evidence="5 9" id="KW-0028">Amino-acid biosynthesis</keyword>
<comment type="pathway">
    <text evidence="2 9">Amino-acid biosynthesis; L-tryptophan biosynthesis; L-tryptophan from chorismate: step 3/5.</text>
</comment>
<dbReference type="Gene3D" id="3.20.20.70">
    <property type="entry name" value="Aldolase class I"/>
    <property type="match status" value="1"/>
</dbReference>
<dbReference type="STRING" id="767817.Desgi_4131"/>
<keyword evidence="6 9" id="KW-0822">Tryptophan biosynthesis</keyword>
<dbReference type="RefSeq" id="WP_006521575.1">
    <property type="nucleotide sequence ID" value="NC_021184.1"/>
</dbReference>
<accession>R4KUT7</accession>
<evidence type="ECO:0000256" key="4">
    <source>
        <dbReference type="ARBA" id="ARBA00022272"/>
    </source>
</evidence>
<dbReference type="HAMAP" id="MF_00135">
    <property type="entry name" value="PRAI"/>
    <property type="match status" value="1"/>
</dbReference>
<dbReference type="SUPFAM" id="SSF51366">
    <property type="entry name" value="Ribulose-phoshate binding barrel"/>
    <property type="match status" value="1"/>
</dbReference>
<comment type="catalytic activity">
    <reaction evidence="1 9">
        <text>N-(5-phospho-beta-D-ribosyl)anthranilate = 1-(2-carboxyphenylamino)-1-deoxy-D-ribulose 5-phosphate</text>
        <dbReference type="Rhea" id="RHEA:21540"/>
        <dbReference type="ChEBI" id="CHEBI:18277"/>
        <dbReference type="ChEBI" id="CHEBI:58613"/>
        <dbReference type="EC" id="5.3.1.24"/>
    </reaction>
</comment>
<dbReference type="HOGENOM" id="CLU_076364_2_1_9"/>